<dbReference type="EMBL" id="MT142820">
    <property type="protein sequence ID" value="QJA89059.1"/>
    <property type="molecule type" value="Genomic_DNA"/>
</dbReference>
<protein>
    <recommendedName>
        <fullName evidence="2">Tail protein</fullName>
    </recommendedName>
</protein>
<evidence type="ECO:0008006" key="2">
    <source>
        <dbReference type="Google" id="ProtNLM"/>
    </source>
</evidence>
<organism evidence="1">
    <name type="scientific">viral metagenome</name>
    <dbReference type="NCBI Taxonomy" id="1070528"/>
    <lineage>
        <taxon>unclassified sequences</taxon>
        <taxon>metagenomes</taxon>
        <taxon>organismal metagenomes</taxon>
    </lineage>
</organism>
<reference evidence="1" key="1">
    <citation type="submission" date="2020-03" db="EMBL/GenBank/DDBJ databases">
        <title>The deep terrestrial virosphere.</title>
        <authorList>
            <person name="Holmfeldt K."/>
            <person name="Nilsson E."/>
            <person name="Simone D."/>
            <person name="Lopez-Fernandez M."/>
            <person name="Wu X."/>
            <person name="de Brujin I."/>
            <person name="Lundin D."/>
            <person name="Andersson A."/>
            <person name="Bertilsson S."/>
            <person name="Dopson M."/>
        </authorList>
    </citation>
    <scope>NUCLEOTIDE SEQUENCE</scope>
    <source>
        <strain evidence="1">MM415B02620</strain>
    </source>
</reference>
<gene>
    <name evidence="1" type="ORF">MM415B02620_0010</name>
</gene>
<evidence type="ECO:0000313" key="1">
    <source>
        <dbReference type="EMBL" id="QJA89059.1"/>
    </source>
</evidence>
<proteinExistence type="predicted"/>
<accession>A0A6M3L433</accession>
<sequence>MGSLTSKIKILKSLTLGVGATEYVSVQNYSAGALAQGDVVILDKDNSTATKIAVTTTTSADDKLVFGMIDETIARYDYGKCLVKGTTSKLKVNGTADIAVGDHLSTYSVAKIAAYATALKGGAFAIALEAYATNDSAGVIDAYLTGAVGRFDAAITSAAGIVTDMAANGTATANVIGVKTGFAPADHVHKIGTHDHSGDTKGGTVAMGVVGSMAANGTSTANAAGIGTAPAAIDHVHLIGTHTHSSATTGATIGPTAFAADAFTADATGRAPFIDGWLTGAKLANGALAADATGRAKIAAGFFGAADATSRALFADDFMDATFCLAKIDDNAIPSSAVNWSYGAVGNIVAIEADASSAAGTNANVARVDHAHGITCGAPADGSLAAANAEGAATSFSRSDHAHRAAVIDAVEFEFGTSYDAVIGWQTGDADNHSLVIGLGASRALHIAEKADIALDFNVLADTNPSLYIHAATTPITEYVKIWTDETDAHLLVMGTAGLDIEIPTSQTLGIQVNDVDEYTFDATNFTVAAANNIKFLGDTGIVDSAGNEAVFITAVVSAINYLNVRNAVTANPIILECLGTADKGFEFHNDQNEQILILTCVATALNEITITNAATGLAPSVAATGETNVGLNLTTKGTGMLEILLGGDEVLAFHDAAITLAAATDTAGHALYLQTEDGGVDGGAGTGRAGAALEVRTGDGSAAATAAAVGGAGGALTLVTGVGLTGNTTGNGGVGGAVALTAGAGGASGAGAGVGGTGGSITLTAGAGGGAGGGVAGAPGKVAIGAGVLYLKRQTIDMADAEVILTLVPGTPTGTLMTGNLLMVDANSLSLEVLRLPPEADCDGIFVVVQNTGGETITLSNDAAGALLTIATGEVAYATCDGTTWRGSVGVV</sequence>
<dbReference type="AlphaFoldDB" id="A0A6M3L433"/>
<name>A0A6M3L433_9ZZZZ</name>